<dbReference type="FunFam" id="3.20.20.70:FF:000013">
    <property type="entry name" value="Class II fructose-bisphosphate aldolase"/>
    <property type="match status" value="1"/>
</dbReference>
<keyword evidence="5 11" id="KW-0479">Metal-binding</keyword>
<comment type="catalytic activity">
    <reaction evidence="1 12">
        <text>beta-D-fructose 1,6-bisphosphate = D-glyceraldehyde 3-phosphate + dihydroxyacetone phosphate</text>
        <dbReference type="Rhea" id="RHEA:14729"/>
        <dbReference type="ChEBI" id="CHEBI:32966"/>
        <dbReference type="ChEBI" id="CHEBI:57642"/>
        <dbReference type="ChEBI" id="CHEBI:59776"/>
        <dbReference type="EC" id="4.1.2.13"/>
    </reaction>
</comment>
<feature type="binding site" evidence="10">
    <location>
        <position position="227"/>
    </location>
    <ligand>
        <name>dihydroxyacetone phosphate</name>
        <dbReference type="ChEBI" id="CHEBI:57642"/>
    </ligand>
</feature>
<evidence type="ECO:0000256" key="6">
    <source>
        <dbReference type="ARBA" id="ARBA00022833"/>
    </source>
</evidence>
<gene>
    <name evidence="13" type="ORF">REIFOR_03212</name>
</gene>
<dbReference type="CDD" id="cd00946">
    <property type="entry name" value="FBP_aldolase_IIA"/>
    <property type="match status" value="1"/>
</dbReference>
<dbReference type="InterPro" id="IPR013785">
    <property type="entry name" value="Aldolase_TIM"/>
</dbReference>
<dbReference type="PANTHER" id="PTHR30559:SF0">
    <property type="entry name" value="FRUCTOSE-BISPHOSPHATE ALDOLASE"/>
    <property type="match status" value="1"/>
</dbReference>
<feature type="binding site" evidence="10">
    <location>
        <begin position="265"/>
        <end position="267"/>
    </location>
    <ligand>
        <name>dihydroxyacetone phosphate</name>
        <dbReference type="ChEBI" id="CHEBI:57642"/>
    </ligand>
</feature>
<dbReference type="EMBL" id="CP011797">
    <property type="protein sequence ID" value="ATX78318.1"/>
    <property type="molecule type" value="Genomic_DNA"/>
</dbReference>
<evidence type="ECO:0000313" key="14">
    <source>
        <dbReference type="Proteomes" id="UP000229757"/>
    </source>
</evidence>
<protein>
    <recommendedName>
        <fullName evidence="4 12">Fructose-bisphosphate aldolase</fullName>
        <shortName evidence="12">FBP aldolase</shortName>
        <ecNumber evidence="4 12">4.1.2.13</ecNumber>
    </recommendedName>
</protein>
<feature type="binding site" evidence="11">
    <location>
        <position position="144"/>
    </location>
    <ligand>
        <name>Zn(2+)</name>
        <dbReference type="ChEBI" id="CHEBI:29105"/>
        <label>2</label>
    </ligand>
</feature>
<keyword evidence="7 12" id="KW-0324">Glycolysis</keyword>
<evidence type="ECO:0000313" key="13">
    <source>
        <dbReference type="EMBL" id="ATX78318.1"/>
    </source>
</evidence>
<feature type="binding site" evidence="11">
    <location>
        <position position="264"/>
    </location>
    <ligand>
        <name>Zn(2+)</name>
        <dbReference type="ChEBI" id="CHEBI:29105"/>
        <label>1</label>
        <note>catalytic</note>
    </ligand>
</feature>
<comment type="function">
    <text evidence="12">Catalyzes the aldol condensation of dihydroxyacetone phosphate (DHAP or glycerone-phosphate) with glyceraldehyde 3-phosphate (G3P) to form fructose 1,6-bisphosphate (FBP) in gluconeogenesis and the reverse reaction in glycolysis.</text>
</comment>
<dbReference type="PROSITE" id="PS00806">
    <property type="entry name" value="ALDOLASE_CLASS_II_2"/>
    <property type="match status" value="1"/>
</dbReference>
<dbReference type="Pfam" id="PF01116">
    <property type="entry name" value="F_bP_aldolase"/>
    <property type="match status" value="1"/>
</dbReference>
<dbReference type="EC" id="4.1.2.13" evidence="4 12"/>
<dbReference type="KEGG" id="rfo:REIFOR_03212"/>
<dbReference type="GO" id="GO:0006096">
    <property type="term" value="P:glycolytic process"/>
    <property type="evidence" value="ECO:0007669"/>
    <property type="project" value="UniProtKB-UniPathway"/>
</dbReference>
<dbReference type="PROSITE" id="PS00602">
    <property type="entry name" value="ALDOLASE_CLASS_II_1"/>
    <property type="match status" value="1"/>
</dbReference>
<dbReference type="InterPro" id="IPR006411">
    <property type="entry name" value="Fruct_bisP_bact"/>
</dbReference>
<dbReference type="PANTHER" id="PTHR30559">
    <property type="entry name" value="FRUCTOSE-BISPHOSPHATE ALDOLASE CLASS 2"/>
    <property type="match status" value="1"/>
</dbReference>
<dbReference type="GO" id="GO:0008270">
    <property type="term" value="F:zinc ion binding"/>
    <property type="evidence" value="ECO:0007669"/>
    <property type="project" value="UniProtKB-UniRule"/>
</dbReference>
<dbReference type="GO" id="GO:0005829">
    <property type="term" value="C:cytosol"/>
    <property type="evidence" value="ECO:0007669"/>
    <property type="project" value="TreeGrafter"/>
</dbReference>
<dbReference type="OrthoDB" id="9803995at2"/>
<comment type="cofactor">
    <cofactor evidence="11 12">
        <name>Zn(2+)</name>
        <dbReference type="ChEBI" id="CHEBI:29105"/>
    </cofactor>
    <text evidence="11 12">Binds 2 Zn(2+) ions per subunit. One is catalytic and the other provides a structural contribution.</text>
</comment>
<dbReference type="PIRSF" id="PIRSF001359">
    <property type="entry name" value="F_bP_aldolase_II"/>
    <property type="match status" value="1"/>
</dbReference>
<feature type="binding site" evidence="11">
    <location>
        <position position="110"/>
    </location>
    <ligand>
        <name>Zn(2+)</name>
        <dbReference type="ChEBI" id="CHEBI:29105"/>
        <label>1</label>
        <note>catalytic</note>
    </ligand>
</feature>
<dbReference type="NCBIfam" id="TIGR00167">
    <property type="entry name" value="cbbA"/>
    <property type="match status" value="1"/>
</dbReference>
<evidence type="ECO:0000256" key="7">
    <source>
        <dbReference type="ARBA" id="ARBA00023152"/>
    </source>
</evidence>
<feature type="binding site" evidence="10">
    <location>
        <begin position="286"/>
        <end position="289"/>
    </location>
    <ligand>
        <name>dihydroxyacetone phosphate</name>
        <dbReference type="ChEBI" id="CHEBI:57642"/>
    </ligand>
</feature>
<evidence type="ECO:0000256" key="2">
    <source>
        <dbReference type="ARBA" id="ARBA00004714"/>
    </source>
</evidence>
<dbReference type="NCBIfam" id="TIGR01520">
    <property type="entry name" value="FruBisAldo_II_A"/>
    <property type="match status" value="1"/>
</dbReference>
<dbReference type="NCBIfam" id="NF006628">
    <property type="entry name" value="PRK09197.1"/>
    <property type="match status" value="1"/>
</dbReference>
<dbReference type="Proteomes" id="UP000229757">
    <property type="component" value="Chromosome"/>
</dbReference>
<organism evidence="13 14">
    <name type="scientific">Reinekea forsetii</name>
    <dbReference type="NCBI Taxonomy" id="1336806"/>
    <lineage>
        <taxon>Bacteria</taxon>
        <taxon>Pseudomonadati</taxon>
        <taxon>Pseudomonadota</taxon>
        <taxon>Gammaproteobacteria</taxon>
        <taxon>Oceanospirillales</taxon>
        <taxon>Saccharospirillaceae</taxon>
        <taxon>Reinekea</taxon>
    </lineage>
</organism>
<evidence type="ECO:0000256" key="8">
    <source>
        <dbReference type="ARBA" id="ARBA00023239"/>
    </source>
</evidence>
<dbReference type="RefSeq" id="WP_100258516.1">
    <property type="nucleotide sequence ID" value="NZ_CP011797.1"/>
</dbReference>
<accession>A0A2K8KUA6</accession>
<evidence type="ECO:0000256" key="4">
    <source>
        <dbReference type="ARBA" id="ARBA00013068"/>
    </source>
</evidence>
<keyword evidence="14" id="KW-1185">Reference proteome</keyword>
<dbReference type="AlphaFoldDB" id="A0A2K8KUA6"/>
<evidence type="ECO:0000256" key="11">
    <source>
        <dbReference type="PIRSR" id="PIRSR001359-3"/>
    </source>
</evidence>
<keyword evidence="6 11" id="KW-0862">Zinc</keyword>
<dbReference type="GO" id="GO:0004332">
    <property type="term" value="F:fructose-bisphosphate aldolase activity"/>
    <property type="evidence" value="ECO:0007669"/>
    <property type="project" value="UniProtKB-EC"/>
</dbReference>
<dbReference type="SUPFAM" id="SSF51569">
    <property type="entry name" value="Aldolase"/>
    <property type="match status" value="1"/>
</dbReference>
<proteinExistence type="inferred from homology"/>
<evidence type="ECO:0000256" key="9">
    <source>
        <dbReference type="PIRSR" id="PIRSR001359-1"/>
    </source>
</evidence>
<evidence type="ECO:0000256" key="12">
    <source>
        <dbReference type="RuleBase" id="RU366023"/>
    </source>
</evidence>
<dbReference type="InterPro" id="IPR000771">
    <property type="entry name" value="FBA_II"/>
</dbReference>
<reference evidence="13 14" key="1">
    <citation type="journal article" date="2017" name="Environ. Microbiol.">
        <title>Genomic and physiological analyses of 'Reinekea forsetii' reveal a versatile opportunistic lifestyle during spring algae blooms.</title>
        <authorList>
            <person name="Avci B."/>
            <person name="Hahnke R.L."/>
            <person name="Chafee M."/>
            <person name="Fischer T."/>
            <person name="Gruber-Vodicka H."/>
            <person name="Tegetmeyer H.E."/>
            <person name="Harder J."/>
            <person name="Fuchs B.M."/>
            <person name="Amann R.I."/>
            <person name="Teeling H."/>
        </authorList>
    </citation>
    <scope>NUCLEOTIDE SEQUENCE [LARGE SCALE GENOMIC DNA]</scope>
    <source>
        <strain evidence="13 14">Hel1_31_D35</strain>
    </source>
</reference>
<dbReference type="UniPathway" id="UPA00109">
    <property type="reaction ID" value="UER00183"/>
</dbReference>
<keyword evidence="8 12" id="KW-0456">Lyase</keyword>
<sequence>MTKILDVVKPGVVAGDDMQKIFAIAKAEKFALPAVNVVNTDSINAVLEAAAKVQSPVIIQFSNGGAGFMAGKGLKLAGQEAAILGAVAGAKYVHAVAESYGVPVILHTDHAAKKLLPWIDGLLDAGEQHFAETGKPLFSSHMLDLSEEPIEENLAICAQYLTRMDKMGMTIEIELGITGGEEDGVDNSDVDQDDLYTKPEEVAHAYEVLSAVSHRFTIAASFGNVHGVYKPGNVKLRPGILAASQTYCGEKFGLAENGLTFVFHGGSGSSPAEIKESIGYGVVKMNIDTDTQWATWNGVREYYQSNEGFLQGQIGNPTGPDAPNKKYYDPRAWLRAAQVSLVGRLEQAFTELNALNRN</sequence>
<evidence type="ECO:0000256" key="3">
    <source>
        <dbReference type="ARBA" id="ARBA00005812"/>
    </source>
</evidence>
<dbReference type="Gene3D" id="3.20.20.70">
    <property type="entry name" value="Aldolase class I"/>
    <property type="match status" value="1"/>
</dbReference>
<feature type="binding site" evidence="11">
    <location>
        <position position="174"/>
    </location>
    <ligand>
        <name>Zn(2+)</name>
        <dbReference type="ChEBI" id="CHEBI:29105"/>
        <label>2</label>
    </ligand>
</feature>
<comment type="similarity">
    <text evidence="3 12">Belongs to the class II fructose-bisphosphate aldolase family.</text>
</comment>
<evidence type="ECO:0000256" key="5">
    <source>
        <dbReference type="ARBA" id="ARBA00022723"/>
    </source>
</evidence>
<comment type="pathway">
    <text evidence="2 12">Carbohydrate degradation; glycolysis; D-glyceraldehyde 3-phosphate and glycerone phosphate from D-glucose: step 4/4.</text>
</comment>
<feature type="binding site" evidence="11">
    <location>
        <position position="226"/>
    </location>
    <ligand>
        <name>Zn(2+)</name>
        <dbReference type="ChEBI" id="CHEBI:29105"/>
        <label>1</label>
        <note>catalytic</note>
    </ligand>
</feature>
<feature type="active site" description="Proton donor" evidence="9">
    <location>
        <position position="109"/>
    </location>
</feature>
<evidence type="ECO:0000256" key="1">
    <source>
        <dbReference type="ARBA" id="ARBA00000441"/>
    </source>
</evidence>
<dbReference type="GO" id="GO:0006094">
    <property type="term" value="P:gluconeogenesis"/>
    <property type="evidence" value="ECO:0007669"/>
    <property type="project" value="TreeGrafter"/>
</dbReference>
<name>A0A2K8KUA6_9GAMM</name>
<evidence type="ECO:0000256" key="10">
    <source>
        <dbReference type="PIRSR" id="PIRSR001359-2"/>
    </source>
</evidence>